<accession>A0A291F282</accession>
<evidence type="ECO:0000256" key="1">
    <source>
        <dbReference type="SAM" id="MobiDB-lite"/>
    </source>
</evidence>
<dbReference type="GeneID" id="34728545"/>
<proteinExistence type="predicted"/>
<dbReference type="AlphaFoldDB" id="A0A291F282"/>
<name>A0A291F282_9ASTR</name>
<reference evidence="2" key="2">
    <citation type="submission" date="2017-08" db="EMBL/GenBank/DDBJ databases">
        <authorList>
            <person name="Knox E.B."/>
        </authorList>
    </citation>
    <scope>NUCLEOTIDE SEQUENCE</scope>
</reference>
<evidence type="ECO:0000313" key="2">
    <source>
        <dbReference type="EMBL" id="ATG26212.1"/>
    </source>
</evidence>
<keyword evidence="2" id="KW-0934">Plastid</keyword>
<reference evidence="2" key="1">
    <citation type="journal article" date="2014" name="Proc. Natl. Acad. Sci. U.S.A.">
        <title>The dynamic history of plastid genomes in the Campanulaceae sensu lato is unique among angiosperms.</title>
        <authorList>
            <person name="Knox E.B."/>
        </authorList>
    </citation>
    <scope>NUCLEOTIDE SEQUENCE</scope>
</reference>
<feature type="compositionally biased region" description="Acidic residues" evidence="1">
    <location>
        <begin position="132"/>
        <end position="148"/>
    </location>
</feature>
<sequence>MGSFIDILLKMQKLVLLLDDEISVTVTKVFLVIVFIEFLRLAVESLFPFMRVGVPKVPYKMPEYKDKDKNKDKDKDKNKDKDEDSVYYHLILSSKTCTDNQCLYKYRIVKYKNEDEYKNACKDKDPSKDEYKDEDEADAEAEAEVEVEDKDKGTEVL</sequence>
<feature type="region of interest" description="Disordered" evidence="1">
    <location>
        <begin position="60"/>
        <end position="81"/>
    </location>
</feature>
<geneLocation type="plastid" evidence="2"/>
<dbReference type="RefSeq" id="YP_009436035.1">
    <property type="nucleotide sequence ID" value="NC_036085.1"/>
</dbReference>
<organism evidence="2">
    <name type="scientific">Colensoa physaloides</name>
    <dbReference type="NCBI Taxonomy" id="268274"/>
    <lineage>
        <taxon>Eukaryota</taxon>
        <taxon>Viridiplantae</taxon>
        <taxon>Streptophyta</taxon>
        <taxon>Embryophyta</taxon>
        <taxon>Tracheophyta</taxon>
        <taxon>Spermatophyta</taxon>
        <taxon>Magnoliopsida</taxon>
        <taxon>eudicotyledons</taxon>
        <taxon>Gunneridae</taxon>
        <taxon>Pentapetalae</taxon>
        <taxon>asterids</taxon>
        <taxon>campanulids</taxon>
        <taxon>Asterales</taxon>
        <taxon>Campanulaceae</taxon>
        <taxon>Colensoa</taxon>
    </lineage>
</organism>
<feature type="compositionally biased region" description="Basic and acidic residues" evidence="1">
    <location>
        <begin position="119"/>
        <end position="131"/>
    </location>
</feature>
<dbReference type="EMBL" id="MF770620">
    <property type="protein sequence ID" value="ATG26212.1"/>
    <property type="molecule type" value="Genomic_DNA"/>
</dbReference>
<gene>
    <name evidence="2" type="primary">ORF108</name>
    <name evidence="2" type="ORF">Co_phy1Pt0440</name>
</gene>
<feature type="compositionally biased region" description="Basic and acidic residues" evidence="1">
    <location>
        <begin position="62"/>
        <end position="81"/>
    </location>
</feature>
<feature type="region of interest" description="Disordered" evidence="1">
    <location>
        <begin position="119"/>
        <end position="157"/>
    </location>
</feature>
<protein>
    <submittedName>
        <fullName evidence="2">Uncharacterized protein</fullName>
    </submittedName>
</protein>